<evidence type="ECO:0000313" key="2">
    <source>
        <dbReference type="Proteomes" id="UP000027100"/>
    </source>
</evidence>
<sequence>MALTCSGNQAAADPRKSGIDRASAYFNAALAFNFLADQQADTLACETSSCTRFALDHIERSFIHQEALPLPAASMAVAGADRRFDIRRRLVRAAALRGSSEMLAPACGAPEACLLSANEALGPYNWEGLAASEDGVVSALACRALSLRSQVNFLRGPAQEPLEVTDLRHIVQRCPDFSAAALERLAQIAFGRAEQLRASMLNAGGTPPGKAEAISLGTSAMASYTDALQSDDLKLPAYRNMGLVHLKLAELDRTSASFHFEAAIDAFNTAQALSQAGGGTDHAADLERLGASYLSLADAREKITPLEEETLISSAIRALEKAILQAPAYKSWITLGGAYARAGREKDAEAAYRAALALAGTDNGEQASLSLARLLEKMGKLGEALAALEPLYTSGKAGPGLEYTVARLRFIRADHAGALEALTRAIPWLQSPLDAEAHYMAGISESILRRPGWQSRMLAHGDAAAQANSFAVKYIRLDCLAHILNGSKDVRTAASLQRCPSGTTPERFLLRGMYFLKQAQLMDVSAYNAASQDYWRSVLRLAEESFRAGQQAAKAQPGASTKVWFDDLQREVNVEDMLASGLTVISRCRREVTIPPESGTWTGLDSFFGHYGVLKCSAS</sequence>
<evidence type="ECO:0000313" key="1">
    <source>
        <dbReference type="EMBL" id="KCZ99068.1"/>
    </source>
</evidence>
<dbReference type="AlphaFoldDB" id="A0A062VHR7"/>
<dbReference type="STRING" id="1280954.HPO_07572"/>
<comment type="caution">
    <text evidence="1">The sequence shown here is derived from an EMBL/GenBank/DDBJ whole genome shotgun (WGS) entry which is preliminary data.</text>
</comment>
<dbReference type="EMBL" id="ARYM01000007">
    <property type="protein sequence ID" value="KCZ99068.1"/>
    <property type="molecule type" value="Genomic_DNA"/>
</dbReference>
<dbReference type="PATRIC" id="fig|1280954.3.peg.1538"/>
<name>A0A062VHR7_9PROT</name>
<proteinExistence type="predicted"/>
<accession>A0A062VHR7</accession>
<organism evidence="1 2">
    <name type="scientific">Hyphomonas polymorpha PS728</name>
    <dbReference type="NCBI Taxonomy" id="1280954"/>
    <lineage>
        <taxon>Bacteria</taxon>
        <taxon>Pseudomonadati</taxon>
        <taxon>Pseudomonadota</taxon>
        <taxon>Alphaproteobacteria</taxon>
        <taxon>Hyphomonadales</taxon>
        <taxon>Hyphomonadaceae</taxon>
        <taxon>Hyphomonas</taxon>
    </lineage>
</organism>
<protein>
    <submittedName>
        <fullName evidence="1">Uncharacterized protein</fullName>
    </submittedName>
</protein>
<dbReference type="SUPFAM" id="SSF48452">
    <property type="entry name" value="TPR-like"/>
    <property type="match status" value="1"/>
</dbReference>
<dbReference type="Gene3D" id="1.25.40.10">
    <property type="entry name" value="Tetratricopeptide repeat domain"/>
    <property type="match status" value="1"/>
</dbReference>
<dbReference type="InterPro" id="IPR011990">
    <property type="entry name" value="TPR-like_helical_dom_sf"/>
</dbReference>
<gene>
    <name evidence="1" type="ORF">HPO_07572</name>
</gene>
<reference evidence="1 2" key="1">
    <citation type="journal article" date="2014" name="Antonie Van Leeuwenhoek">
        <title>Hyphomonas beringensis sp. nov. and Hyphomonas chukchiensis sp. nov., isolated from surface seawater of the Bering Sea and Chukchi Sea.</title>
        <authorList>
            <person name="Li C."/>
            <person name="Lai Q."/>
            <person name="Li G."/>
            <person name="Dong C."/>
            <person name="Wang J."/>
            <person name="Liao Y."/>
            <person name="Shao Z."/>
        </authorList>
    </citation>
    <scope>NUCLEOTIDE SEQUENCE [LARGE SCALE GENOMIC DNA]</scope>
    <source>
        <strain evidence="1 2">PS728</strain>
    </source>
</reference>
<dbReference type="Proteomes" id="UP000027100">
    <property type="component" value="Unassembled WGS sequence"/>
</dbReference>
<keyword evidence="2" id="KW-1185">Reference proteome</keyword>